<dbReference type="PANTHER" id="PTHR46353:SF5">
    <property type="entry name" value="ZINC FINGER PROTEIN 5"/>
    <property type="match status" value="1"/>
</dbReference>
<dbReference type="GO" id="GO:0005634">
    <property type="term" value="C:nucleus"/>
    <property type="evidence" value="ECO:0007669"/>
    <property type="project" value="TreeGrafter"/>
</dbReference>
<dbReference type="GO" id="GO:0003700">
    <property type="term" value="F:DNA-binding transcription factor activity"/>
    <property type="evidence" value="ECO:0007669"/>
    <property type="project" value="TreeGrafter"/>
</dbReference>
<keyword evidence="4" id="KW-1185">Reference proteome</keyword>
<dbReference type="InterPro" id="IPR013087">
    <property type="entry name" value="Znf_C2H2_type"/>
</dbReference>
<organism evidence="4 5">
    <name type="scientific">Raphanus sativus</name>
    <name type="common">Radish</name>
    <name type="synonym">Raphanus raphanistrum var. sativus</name>
    <dbReference type="NCBI Taxonomy" id="3726"/>
    <lineage>
        <taxon>Eukaryota</taxon>
        <taxon>Viridiplantae</taxon>
        <taxon>Streptophyta</taxon>
        <taxon>Embryophyta</taxon>
        <taxon>Tracheophyta</taxon>
        <taxon>Spermatophyta</taxon>
        <taxon>Magnoliopsida</taxon>
        <taxon>eudicotyledons</taxon>
        <taxon>Gunneridae</taxon>
        <taxon>Pentapetalae</taxon>
        <taxon>rosids</taxon>
        <taxon>malvids</taxon>
        <taxon>Brassicales</taxon>
        <taxon>Brassicaceae</taxon>
        <taxon>Brassiceae</taxon>
        <taxon>Raphanus</taxon>
    </lineage>
</organism>
<keyword evidence="1" id="KW-0863">Zinc-finger</keyword>
<reference evidence="4" key="1">
    <citation type="journal article" date="2019" name="Database">
        <title>The radish genome database (RadishGD): an integrated information resource for radish genomics.</title>
        <authorList>
            <person name="Yu H.J."/>
            <person name="Baek S."/>
            <person name="Lee Y.J."/>
            <person name="Cho A."/>
            <person name="Mun J.H."/>
        </authorList>
    </citation>
    <scope>NUCLEOTIDE SEQUENCE [LARGE SCALE GENOMIC DNA]</scope>
    <source>
        <strain evidence="4">cv. WK10039</strain>
    </source>
</reference>
<evidence type="ECO:0000313" key="5">
    <source>
        <dbReference type="RefSeq" id="XP_018443397.1"/>
    </source>
</evidence>
<dbReference type="Proteomes" id="UP000504610">
    <property type="component" value="Chromosome 7"/>
</dbReference>
<dbReference type="PROSITE" id="PS50157">
    <property type="entry name" value="ZINC_FINGER_C2H2_2"/>
    <property type="match status" value="1"/>
</dbReference>
<feature type="domain" description="C2H2-type" evidence="3">
    <location>
        <begin position="32"/>
        <end position="59"/>
    </location>
</feature>
<dbReference type="Pfam" id="PF13912">
    <property type="entry name" value="zf-C2H2_6"/>
    <property type="match status" value="1"/>
</dbReference>
<dbReference type="GO" id="GO:0009736">
    <property type="term" value="P:cytokinin-activated signaling pathway"/>
    <property type="evidence" value="ECO:0007669"/>
    <property type="project" value="TreeGrafter"/>
</dbReference>
<dbReference type="InterPro" id="IPR036236">
    <property type="entry name" value="Znf_C2H2_sf"/>
</dbReference>
<reference evidence="5" key="2">
    <citation type="submission" date="2025-08" db="UniProtKB">
        <authorList>
            <consortium name="RefSeq"/>
        </authorList>
    </citation>
    <scope>IDENTIFICATION</scope>
    <source>
        <tissue evidence="5">Leaf</tissue>
    </source>
</reference>
<dbReference type="GO" id="GO:0008270">
    <property type="term" value="F:zinc ion binding"/>
    <property type="evidence" value="ECO:0007669"/>
    <property type="project" value="UniProtKB-KW"/>
</dbReference>
<dbReference type="OrthoDB" id="1106606at2759"/>
<sequence>MDPDHPIDVDMLSSESSDASDNDHELIERQKYKCKYCPKKFSKTQALGGHQNAHKKKRKIMNQPYPNPYPYLQSTFFPRFEQSGYTVVEPDNLTVVDNQNDGIDQSWTVGENQYQSVMDPPQLYLFPTSPPPTPPSPVCLDLCLGVGNSSQVQTQPQEPSEDDPLLSLSLKL</sequence>
<name>A0A6J0K617_RAPSA</name>
<dbReference type="KEGG" id="rsz:108815252"/>
<evidence type="ECO:0000259" key="3">
    <source>
        <dbReference type="PROSITE" id="PS50157"/>
    </source>
</evidence>
<feature type="region of interest" description="Disordered" evidence="2">
    <location>
        <begin position="1"/>
        <end position="24"/>
    </location>
</feature>
<dbReference type="PROSITE" id="PS00028">
    <property type="entry name" value="ZINC_FINGER_C2H2_1"/>
    <property type="match status" value="1"/>
</dbReference>
<dbReference type="GeneID" id="108815252"/>
<keyword evidence="1" id="KW-0479">Metal-binding</keyword>
<proteinExistence type="predicted"/>
<dbReference type="AlphaFoldDB" id="A0A6J0K617"/>
<accession>A0A6J0K617</accession>
<evidence type="ECO:0000256" key="1">
    <source>
        <dbReference type="PROSITE-ProRule" id="PRU00042"/>
    </source>
</evidence>
<dbReference type="InterPro" id="IPR044299">
    <property type="entry name" value="GIS3/ZFP5/ZFP6"/>
</dbReference>
<gene>
    <name evidence="5" type="primary">LOC108815252</name>
</gene>
<dbReference type="GO" id="GO:0009740">
    <property type="term" value="P:gibberellic acid mediated signaling pathway"/>
    <property type="evidence" value="ECO:0007669"/>
    <property type="project" value="TreeGrafter"/>
</dbReference>
<dbReference type="PANTHER" id="PTHR46353">
    <property type="entry name" value="ZINC FINGER PROTEIN 5"/>
    <property type="match status" value="1"/>
</dbReference>
<dbReference type="SUPFAM" id="SSF57667">
    <property type="entry name" value="beta-beta-alpha zinc fingers"/>
    <property type="match status" value="1"/>
</dbReference>
<keyword evidence="1" id="KW-0862">Zinc</keyword>
<dbReference type="GO" id="GO:0000976">
    <property type="term" value="F:transcription cis-regulatory region binding"/>
    <property type="evidence" value="ECO:0007669"/>
    <property type="project" value="TreeGrafter"/>
</dbReference>
<feature type="region of interest" description="Disordered" evidence="2">
    <location>
        <begin position="149"/>
        <end position="172"/>
    </location>
</feature>
<dbReference type="RefSeq" id="XP_018443397.1">
    <property type="nucleotide sequence ID" value="XM_018587895.2"/>
</dbReference>
<evidence type="ECO:0000256" key="2">
    <source>
        <dbReference type="SAM" id="MobiDB-lite"/>
    </source>
</evidence>
<dbReference type="Gene3D" id="3.30.160.60">
    <property type="entry name" value="Classic Zinc Finger"/>
    <property type="match status" value="1"/>
</dbReference>
<evidence type="ECO:0000313" key="4">
    <source>
        <dbReference type="Proteomes" id="UP000504610"/>
    </source>
</evidence>
<dbReference type="GO" id="GO:0010090">
    <property type="term" value="P:trichome morphogenesis"/>
    <property type="evidence" value="ECO:0007669"/>
    <property type="project" value="InterPro"/>
</dbReference>
<protein>
    <submittedName>
        <fullName evidence="5">Zinc finger protein JAGGED</fullName>
    </submittedName>
</protein>